<name>A0A2V5K5H4_9BACL</name>
<proteinExistence type="predicted"/>
<dbReference type="InterPro" id="IPR036291">
    <property type="entry name" value="NAD(P)-bd_dom_sf"/>
</dbReference>
<dbReference type="GO" id="GO:0004029">
    <property type="term" value="F:aldehyde dehydrogenase (NAD+) activity"/>
    <property type="evidence" value="ECO:0007669"/>
    <property type="project" value="TreeGrafter"/>
</dbReference>
<gene>
    <name evidence="1" type="ORF">DLM86_18170</name>
</gene>
<dbReference type="SUPFAM" id="SSF51735">
    <property type="entry name" value="NAD(P)-binding Rossmann-fold domains"/>
    <property type="match status" value="1"/>
</dbReference>
<evidence type="ECO:0000313" key="1">
    <source>
        <dbReference type="EMBL" id="PYI52933.1"/>
    </source>
</evidence>
<protein>
    <submittedName>
        <fullName evidence="1">Uncharacterized protein</fullName>
    </submittedName>
</protein>
<dbReference type="GO" id="GO:0005737">
    <property type="term" value="C:cytoplasm"/>
    <property type="evidence" value="ECO:0007669"/>
    <property type="project" value="TreeGrafter"/>
</dbReference>
<dbReference type="OrthoDB" id="9808602at2"/>
<keyword evidence="2" id="KW-1185">Reference proteome</keyword>
<dbReference type="PANTHER" id="PTHR48079:SF6">
    <property type="entry name" value="NAD(P)-BINDING DOMAIN-CONTAINING PROTEIN-RELATED"/>
    <property type="match status" value="1"/>
</dbReference>
<sequence>MLYVTGITGHTGMFFLNRLKQEGFSGKIRCLVREKTDTHMLENTGLNLEIVRGSIEDKQVLESSMVGAETVLHISTILLSNQVVEAAIKNRVKWAILVHTTGRFSKYKSASEEYIKIEESIIGMRNQIGITILRPTMIYGTSRDRNMYKLVDFLARHRFFPMFGEGENLMQPIHAKDLGNAYYDVLINKHITYNKEYNLAGKAPIRYIDLIKCVSKNLGKNTIIVKFPLWFSILAAKIYNKITKKAIISVEQVLRMQEDKSFSYEEAYKDFNFRPLSFEEGIISEVKEYVESRRNSRRGLKS</sequence>
<dbReference type="RefSeq" id="WP_146250244.1">
    <property type="nucleotide sequence ID" value="NZ_QJVJ01000008.1"/>
</dbReference>
<comment type="caution">
    <text evidence="1">The sequence shown here is derived from an EMBL/GenBank/DDBJ whole genome shotgun (WGS) entry which is preliminary data.</text>
</comment>
<dbReference type="AlphaFoldDB" id="A0A2V5K5H4"/>
<accession>A0A2V5K5H4</accession>
<evidence type="ECO:0000313" key="2">
    <source>
        <dbReference type="Proteomes" id="UP000247476"/>
    </source>
</evidence>
<organism evidence="1 2">
    <name type="scientific">Paenibacillus flagellatus</name>
    <dbReference type="NCBI Taxonomy" id="2211139"/>
    <lineage>
        <taxon>Bacteria</taxon>
        <taxon>Bacillati</taxon>
        <taxon>Bacillota</taxon>
        <taxon>Bacilli</taxon>
        <taxon>Bacillales</taxon>
        <taxon>Paenibacillaceae</taxon>
        <taxon>Paenibacillus</taxon>
    </lineage>
</organism>
<reference evidence="1 2" key="1">
    <citation type="submission" date="2018-05" db="EMBL/GenBank/DDBJ databases">
        <title>Paenibacillus flagellatus sp. nov., isolated from selenium mineral soil.</title>
        <authorList>
            <person name="Dai X."/>
        </authorList>
    </citation>
    <scope>NUCLEOTIDE SEQUENCE [LARGE SCALE GENOMIC DNA]</scope>
    <source>
        <strain evidence="1 2">DXL2</strain>
    </source>
</reference>
<dbReference type="PANTHER" id="PTHR48079">
    <property type="entry name" value="PROTEIN YEEZ"/>
    <property type="match status" value="1"/>
</dbReference>
<dbReference type="Proteomes" id="UP000247476">
    <property type="component" value="Unassembled WGS sequence"/>
</dbReference>
<dbReference type="Gene3D" id="3.40.50.720">
    <property type="entry name" value="NAD(P)-binding Rossmann-like Domain"/>
    <property type="match status" value="2"/>
</dbReference>
<dbReference type="InterPro" id="IPR051783">
    <property type="entry name" value="NAD(P)-dependent_oxidoreduct"/>
</dbReference>
<dbReference type="EMBL" id="QJVJ01000008">
    <property type="protein sequence ID" value="PYI52933.1"/>
    <property type="molecule type" value="Genomic_DNA"/>
</dbReference>